<keyword evidence="1" id="KW-0732">Signal</keyword>
<evidence type="ECO:0000259" key="5">
    <source>
        <dbReference type="Pfam" id="PF13313"/>
    </source>
</evidence>
<keyword evidence="8" id="KW-1185">Reference proteome</keyword>
<keyword evidence="3" id="KW-0472">Membrane</keyword>
<dbReference type="InterPro" id="IPR046540">
    <property type="entry name" value="DMFA2_C"/>
</dbReference>
<dbReference type="Proteomes" id="UP001230908">
    <property type="component" value="Unassembled WGS sequence"/>
</dbReference>
<evidence type="ECO:0000256" key="3">
    <source>
        <dbReference type="SAM" id="Phobius"/>
    </source>
</evidence>
<feature type="domain" description="N,N-dimethylformamidase beta subunit-like C-terminal" evidence="6">
    <location>
        <begin position="128"/>
        <end position="525"/>
    </location>
</feature>
<accession>A0ABU0ZRG9</accession>
<feature type="transmembrane region" description="Helical" evidence="3">
    <location>
        <begin position="40"/>
        <end position="63"/>
    </location>
</feature>
<comment type="caution">
    <text evidence="7">The sequence shown here is derived from an EMBL/GenBank/DDBJ whole genome shotgun (WGS) entry which is preliminary data.</text>
</comment>
<keyword evidence="3" id="KW-1133">Transmembrane helix</keyword>
<dbReference type="Gene3D" id="2.60.40.650">
    <property type="match status" value="1"/>
</dbReference>
<proteinExistence type="predicted"/>
<dbReference type="InterPro" id="IPR014755">
    <property type="entry name" value="Cu-Rt/internalin_Ig-like"/>
</dbReference>
<evidence type="ECO:0000313" key="8">
    <source>
        <dbReference type="Proteomes" id="UP001230908"/>
    </source>
</evidence>
<dbReference type="Pfam" id="PF13205">
    <property type="entry name" value="Big_5"/>
    <property type="match status" value="1"/>
</dbReference>
<feature type="domain" description="DUF4082" evidence="5">
    <location>
        <begin position="1126"/>
        <end position="1266"/>
    </location>
</feature>
<dbReference type="SUPFAM" id="SSF81296">
    <property type="entry name" value="E set domains"/>
    <property type="match status" value="1"/>
</dbReference>
<name>A0ABU0ZRG9_9ACTN</name>
<feature type="region of interest" description="Disordered" evidence="2">
    <location>
        <begin position="383"/>
        <end position="402"/>
    </location>
</feature>
<dbReference type="Pfam" id="PF20254">
    <property type="entry name" value="DMFA2_C"/>
    <property type="match status" value="1"/>
</dbReference>
<feature type="region of interest" description="Disordered" evidence="2">
    <location>
        <begin position="1081"/>
        <end position="1117"/>
    </location>
</feature>
<reference evidence="7 8" key="1">
    <citation type="submission" date="2023-08" db="EMBL/GenBank/DDBJ databases">
        <title>Phytohabitans sansha sp. nov., isolated from marine sediment.</title>
        <authorList>
            <person name="Zhao Y."/>
            <person name="Yi K."/>
        </authorList>
    </citation>
    <scope>NUCLEOTIDE SEQUENCE [LARGE SCALE GENOMIC DNA]</scope>
    <source>
        <strain evidence="7 8">ZYX-F-186</strain>
    </source>
</reference>
<gene>
    <name evidence="7" type="ORF">RB614_34420</name>
</gene>
<dbReference type="InterPro" id="IPR032812">
    <property type="entry name" value="SbsA_Ig"/>
</dbReference>
<feature type="domain" description="DUF4082" evidence="5">
    <location>
        <begin position="670"/>
        <end position="814"/>
    </location>
</feature>
<evidence type="ECO:0000259" key="4">
    <source>
        <dbReference type="Pfam" id="PF13205"/>
    </source>
</evidence>
<dbReference type="Pfam" id="PF13313">
    <property type="entry name" value="DUF4082"/>
    <property type="match status" value="3"/>
</dbReference>
<sequence length="1297" mass="137031">MSRVLKGAAVTAARVAASGGRALDAFLRSRLMRTRARRRVTLAAGAATLCVVAGGLVVAPAAMAAADPCAPLINPVACENSKPGNPSSEWEIWEAGEESIQGFATDISVNVGQQIKFKIKTPATSYKIDIYRLGYYDGDGARKITSISPSVSLPQSQPACITDPATEIYDCGNWAVSAQWTVPSTTVSGVFIAKLTRTDSGGNGDSSHITFVVRNDASTSDLFFQTSDTTWHAYNMYGGSNFYHGGDNGRAYKISYNRPFGTRGNNPEDFLFSNEYPMLRFLERNGYDVSYTTGIDSDRRGNLIKNHQVFLSTGHDEYWSGAQRANVEAARDAGVNLAFFSGNEVYWKTRYENSKDGTNTAYRTLVCYKETWSNDKIDPSTEWTGTWRDPRFTPPSNGGRPENGLTGTAYMSNNVDLPIQVPAAQGKNRFWRNTSVAGLSGTQVATLAPHTVGYESDEDLDNGHRPPGLIRLSTTVGETPELLRDFGNTVTPGTTTHHVTMYRAASGALVFSAGTIQWAWGLDEYHDGTVEPVDPAMQQATLNLLADMGAFPGTLMSGKTMPTASGDSTKPTVAIASPAANASLVNGNQVTVTGTAADVGGVVAGVEVSTDGGESWHPATGTTSWSYSFYTTGAGTQAIMVRSIDDTANIGNPVTRTINLTGPSTIFGARTPETAAVTDTNGMELGVRFKPDTDGYITGIRFYKGTGNGGTHTGSLWSEGGSRLATATFSNETTTGWQKVTFANPVPVFANTTYIASYFAPQGRYSADQGAFTIEDVKAFPLRALRSSSADGNGVFKEGAGFPGGSYKDTNYWVDVTFTPSNAAAPTVLTAVPLADSTDIAVNVKPQAVFSEAINTSSLQFTVKNPANVSAPGSVSYDSASKTATFTPSANLASETVYTVAVSAADTAGNAMDSPRTWSFTTALDPSVQRLFEESAVPNDPSVNDSNPVELGVKFTPQVNGQVVGIRFYKGGGNSGTHVGTLWSSGGGQLARVTFTNEGGNGWQTARFSSPVNVTAGTTYVASYHAPSGHYAASGNFFTSTYSHGQMTAPSGNNGVYNYTSTPAFPQDSYNSSNYWVEPMFIPGSGGGDPTPTPSPSGSGSPSPSPSPSPTETQWPTGTTIFTAADTPQSASWNDNDSIEVGAKFRSDVNGQVTAIRFYKGAGNTGTHVGTIWSTSGQVLGTAVFTSESGSGWQTATLTTPVSITAGTSYVVSYHTTTGHYAVTVNQFGGVDFDRPPLHVLAYGGVYQYGAGQVYPSNGSGHNYWVDVVFHQLTGSTDPAGSLAGPGRTVLNWGVLR</sequence>
<feature type="domain" description="SbsA Ig-like" evidence="4">
    <location>
        <begin position="824"/>
        <end position="922"/>
    </location>
</feature>
<dbReference type="Gene3D" id="2.60.40.1220">
    <property type="match status" value="1"/>
</dbReference>
<dbReference type="EMBL" id="JAVHUY010000044">
    <property type="protein sequence ID" value="MDQ7909628.1"/>
    <property type="molecule type" value="Genomic_DNA"/>
</dbReference>
<dbReference type="InterPro" id="IPR014756">
    <property type="entry name" value="Ig_E-set"/>
</dbReference>
<dbReference type="RefSeq" id="WP_308716887.1">
    <property type="nucleotide sequence ID" value="NZ_JAVHUY010000044.1"/>
</dbReference>
<evidence type="ECO:0000313" key="7">
    <source>
        <dbReference type="EMBL" id="MDQ7909628.1"/>
    </source>
</evidence>
<protein>
    <submittedName>
        <fullName evidence="7">DUF4082 domain-containing protein</fullName>
    </submittedName>
</protein>
<feature type="domain" description="DUF4082" evidence="5">
    <location>
        <begin position="936"/>
        <end position="1077"/>
    </location>
</feature>
<dbReference type="InterPro" id="IPR025141">
    <property type="entry name" value="DUF4082"/>
</dbReference>
<evidence type="ECO:0000259" key="6">
    <source>
        <dbReference type="Pfam" id="PF20254"/>
    </source>
</evidence>
<dbReference type="Pfam" id="PF17957">
    <property type="entry name" value="Big_7"/>
    <property type="match status" value="1"/>
</dbReference>
<evidence type="ECO:0000256" key="1">
    <source>
        <dbReference type="ARBA" id="ARBA00022729"/>
    </source>
</evidence>
<evidence type="ECO:0000256" key="2">
    <source>
        <dbReference type="SAM" id="MobiDB-lite"/>
    </source>
</evidence>
<keyword evidence="3" id="KW-0812">Transmembrane</keyword>
<organism evidence="7 8">
    <name type="scientific">Phytohabitans maris</name>
    <dbReference type="NCBI Taxonomy" id="3071409"/>
    <lineage>
        <taxon>Bacteria</taxon>
        <taxon>Bacillati</taxon>
        <taxon>Actinomycetota</taxon>
        <taxon>Actinomycetes</taxon>
        <taxon>Micromonosporales</taxon>
        <taxon>Micromonosporaceae</taxon>
    </lineage>
</organism>